<organism evidence="1 2">
    <name type="scientific">Neolentinus lepideus HHB14362 ss-1</name>
    <dbReference type="NCBI Taxonomy" id="1314782"/>
    <lineage>
        <taxon>Eukaryota</taxon>
        <taxon>Fungi</taxon>
        <taxon>Dikarya</taxon>
        <taxon>Basidiomycota</taxon>
        <taxon>Agaricomycotina</taxon>
        <taxon>Agaricomycetes</taxon>
        <taxon>Gloeophyllales</taxon>
        <taxon>Gloeophyllaceae</taxon>
        <taxon>Neolentinus</taxon>
    </lineage>
</organism>
<dbReference type="AlphaFoldDB" id="A0A165ND26"/>
<dbReference type="Proteomes" id="UP000076761">
    <property type="component" value="Unassembled WGS sequence"/>
</dbReference>
<dbReference type="InParanoid" id="A0A165ND26"/>
<accession>A0A165ND26</accession>
<proteinExistence type="predicted"/>
<reference evidence="1 2" key="1">
    <citation type="journal article" date="2016" name="Mol. Biol. Evol.">
        <title>Comparative Genomics of Early-Diverging Mushroom-Forming Fungi Provides Insights into the Origins of Lignocellulose Decay Capabilities.</title>
        <authorList>
            <person name="Nagy L.G."/>
            <person name="Riley R."/>
            <person name="Tritt A."/>
            <person name="Adam C."/>
            <person name="Daum C."/>
            <person name="Floudas D."/>
            <person name="Sun H."/>
            <person name="Yadav J.S."/>
            <person name="Pangilinan J."/>
            <person name="Larsson K.H."/>
            <person name="Matsuura K."/>
            <person name="Barry K."/>
            <person name="Labutti K."/>
            <person name="Kuo R."/>
            <person name="Ohm R.A."/>
            <person name="Bhattacharya S.S."/>
            <person name="Shirouzu T."/>
            <person name="Yoshinaga Y."/>
            <person name="Martin F.M."/>
            <person name="Grigoriev I.V."/>
            <person name="Hibbett D.S."/>
        </authorList>
    </citation>
    <scope>NUCLEOTIDE SEQUENCE [LARGE SCALE GENOMIC DNA]</scope>
    <source>
        <strain evidence="1 2">HHB14362 ss-1</strain>
    </source>
</reference>
<dbReference type="OrthoDB" id="4708870at2759"/>
<dbReference type="STRING" id="1314782.A0A165ND26"/>
<gene>
    <name evidence="1" type="ORF">NEOLEDRAFT_1142056</name>
</gene>
<protein>
    <submittedName>
        <fullName evidence="1">Uncharacterized protein</fullName>
    </submittedName>
</protein>
<dbReference type="EMBL" id="KV425640">
    <property type="protein sequence ID" value="KZT19483.1"/>
    <property type="molecule type" value="Genomic_DNA"/>
</dbReference>
<sequence length="357" mass="40718">MGGKAFAQTLPAASFPRMSPTTYNECKALYKLRLSDLYHIVEVPPEDPEKVDHGDLDFLAVFPRGDLKHEDVKHVLNAVESVSVEGNRTSHFAVPLDEVNNFIQIDVCVCVDQDEFQSVLFFHSYGGISMMLGRMAKTIGMTLSTSALKISNAAPDECHPATFKLSETFVDIIAFFGLSIDVWKEGFSTRRTLFEWLASSRFFFPERLASHHIGQNSSERRRTTRDIYQAFGGFADEVAASRAEELDSETIESRRSLHRRIQEEALGYFGKKEEYEQIVHSNWVRMRVSKTFTGLKVAKWTNLWGKKVSEVMKETRKRVGGDEAIAHLDEEEVRRWVLCAYKDLQEVWNSEKTESLA</sequence>
<evidence type="ECO:0000313" key="1">
    <source>
        <dbReference type="EMBL" id="KZT19483.1"/>
    </source>
</evidence>
<keyword evidence="2" id="KW-1185">Reference proteome</keyword>
<evidence type="ECO:0000313" key="2">
    <source>
        <dbReference type="Proteomes" id="UP000076761"/>
    </source>
</evidence>
<name>A0A165ND26_9AGAM</name>